<dbReference type="Gene3D" id="3.30.70.370">
    <property type="match status" value="1"/>
</dbReference>
<dbReference type="CDD" id="cd08641">
    <property type="entry name" value="DNA_pol_gammaA"/>
    <property type="match status" value="1"/>
</dbReference>
<dbReference type="Proteomes" id="UP000094112">
    <property type="component" value="Unassembled WGS sequence"/>
</dbReference>
<dbReference type="Pfam" id="PF00476">
    <property type="entry name" value="DNA_pol_A"/>
    <property type="match status" value="1"/>
</dbReference>
<feature type="domain" description="DNA-directed DNA polymerase family A palm" evidence="17">
    <location>
        <begin position="668"/>
        <end position="899"/>
    </location>
</feature>
<evidence type="ECO:0000256" key="11">
    <source>
        <dbReference type="ARBA" id="ARBA00023128"/>
    </source>
</evidence>
<dbReference type="EMBL" id="KV454215">
    <property type="protein sequence ID" value="ODQ56824.1"/>
    <property type="molecule type" value="Genomic_DNA"/>
</dbReference>
<keyword evidence="10" id="KW-0238">DNA-binding</keyword>
<dbReference type="InterPro" id="IPR002297">
    <property type="entry name" value="DNA-dir_DNA_pol_A_mt"/>
</dbReference>
<comment type="function">
    <text evidence="14">Involved in the replication of mitochondrial DNA.</text>
</comment>
<evidence type="ECO:0000256" key="4">
    <source>
        <dbReference type="ARBA" id="ARBA00012417"/>
    </source>
</evidence>
<dbReference type="OrthoDB" id="5588663at2759"/>
<evidence type="ECO:0000256" key="7">
    <source>
        <dbReference type="ARBA" id="ARBA00022705"/>
    </source>
</evidence>
<name>A0A1E3NUR7_WICAA</name>
<evidence type="ECO:0000256" key="8">
    <source>
        <dbReference type="ARBA" id="ARBA00022842"/>
    </source>
</evidence>
<feature type="region of interest" description="Disordered" evidence="16">
    <location>
        <begin position="1137"/>
        <end position="1156"/>
    </location>
</feature>
<accession>A0A1E3NUR7</accession>
<evidence type="ECO:0000256" key="16">
    <source>
        <dbReference type="SAM" id="MobiDB-lite"/>
    </source>
</evidence>
<dbReference type="PROSITE" id="PS00447">
    <property type="entry name" value="DNA_POLYMERASE_A"/>
    <property type="match status" value="1"/>
</dbReference>
<dbReference type="InterPro" id="IPR019760">
    <property type="entry name" value="DNA-dir_DNA_pol_A_CS"/>
</dbReference>
<proteinExistence type="inferred from homology"/>
<organism evidence="18 19">
    <name type="scientific">Wickerhamomyces anomalus (strain ATCC 58044 / CBS 1984 / NCYC 433 / NRRL Y-366-8)</name>
    <name type="common">Yeast</name>
    <name type="synonym">Hansenula anomala</name>
    <dbReference type="NCBI Taxonomy" id="683960"/>
    <lineage>
        <taxon>Eukaryota</taxon>
        <taxon>Fungi</taxon>
        <taxon>Dikarya</taxon>
        <taxon>Ascomycota</taxon>
        <taxon>Saccharomycotina</taxon>
        <taxon>Saccharomycetes</taxon>
        <taxon>Phaffomycetales</taxon>
        <taxon>Wickerhamomycetaceae</taxon>
        <taxon>Wickerhamomyces</taxon>
    </lineage>
</organism>
<dbReference type="SMART" id="SM00482">
    <property type="entry name" value="POLAc"/>
    <property type="match status" value="1"/>
</dbReference>
<evidence type="ECO:0000256" key="13">
    <source>
        <dbReference type="ARBA" id="ARBA00049244"/>
    </source>
</evidence>
<comment type="cofactor">
    <cofactor evidence="1">
        <name>Mg(2+)</name>
        <dbReference type="ChEBI" id="CHEBI:18420"/>
    </cofactor>
</comment>
<dbReference type="Gene3D" id="3.30.420.390">
    <property type="match status" value="1"/>
</dbReference>
<dbReference type="InterPro" id="IPR043502">
    <property type="entry name" value="DNA/RNA_pol_sf"/>
</dbReference>
<evidence type="ECO:0000313" key="18">
    <source>
        <dbReference type="EMBL" id="ODQ56824.1"/>
    </source>
</evidence>
<sequence length="1156" mass="131658">MHPDTTLNHHTSLITTTKSTFQQFLVISVWSTALIRRSSKRFQSTANEEPRINPVGIQQLSYGLHQQLFPGKEIDKKPSKNQADLIELSKQYLDHHQLLGKKTSIADPISFQLPKLQGKNLDEHFKKIALFSSKNYLEVAKNFVDIGAIPKKPETWIMESGWIKYPSDGSDPLHVDHPDEKIVVFDVETLYKVSNYAVMATAVSSTAWYGWVSPVLTGESESFDHLIPMDTLAKERIIIGHNVGYDRARIAEEYNLKETKAFFLDTMALHIAASGMCSRQRPRWMQHRKQKSDIEYTPDEIQRSEMEDPWVSYSSPNSLAEVAQFYCGMEISKDPREMFAGDDINTIKKHFQDLMTYCATDVSTTYSIYIQVLPEFLRVCPHPVSFAALRFMGGGILPTNKDWQTYLDSAEGLYQQSREKVDNHLIQLAEEAVKLKDQPEIFENDPWLKQLDWTIYPAKFKKNGEPYKNQRLPGFPNWYRDLHSSQKDKLIITTRSRITPILFKLTWEGYPVIWSDAYGWCFRANIEDYEKMKSKNYKLQSESFDAMNNGGDAEIGPSPGDEYAYFRVPNNQGPEARTALLLAKGFGSFFEKGILSSDSSFAQEALKINASCSYWISSRERIMSQFVVPKTKKYSIILPQVLTMGTVTRRAVEKTWLTASNAKKSRIGSELKSKIKAPPGYCLVGADVDSEELWIASLVGDSMFKMHGGTAIGWMTLEGTKSEGTDLHSKTASILGISRNEAKIFNYGRIYGAGLKFATRLLKQFNPKLTDIECAERAQSLYNSTKGKSAQYYPKGDRMKLWFGGTESILFNRLESIAEQDSPKTPVLGAGITKALLKKNLKSNSFLPSRVNWAIQSSGVDYLHLLCVSMNYLIKLYGIDARLCLSVHDEIRYLVREKDKYRASLALQISNLWTRAIFCERLGISDVPQSCAFFSAVDIDHVLRKEVDMDCITPSNQKAIPPGESLDIVTLLGKEEAKLGDEKKLSFSRIEIPPVARNGKNLKMDDFKYSIENPEWKKSYLQMQISQDEKEFKANWKNYQTYLKKLDFAEIEELFAKEVHYDQPAQEEQPKKRKRSAKASASTKSKGFKKKEKQTKDFSYKSYSTSSSSPYSNYNTYPTSAFAAPGQKVVKTSYRSFKTKDKSVKQSWDGFKSNKF</sequence>
<dbReference type="InterPro" id="IPR001098">
    <property type="entry name" value="DNA-dir_DNA_pol_A_palm_dom"/>
</dbReference>
<dbReference type="GO" id="GO:0008408">
    <property type="term" value="F:3'-5' exonuclease activity"/>
    <property type="evidence" value="ECO:0007669"/>
    <property type="project" value="TreeGrafter"/>
</dbReference>
<dbReference type="STRING" id="683960.A0A1E3NUR7"/>
<comment type="subcellular location">
    <subcellularLocation>
        <location evidence="2">Mitochondrion</location>
    </subcellularLocation>
</comment>
<evidence type="ECO:0000256" key="2">
    <source>
        <dbReference type="ARBA" id="ARBA00004173"/>
    </source>
</evidence>
<keyword evidence="7" id="KW-0235">DNA replication</keyword>
<dbReference type="GO" id="GO:0003887">
    <property type="term" value="F:DNA-directed DNA polymerase activity"/>
    <property type="evidence" value="ECO:0007669"/>
    <property type="project" value="UniProtKB-KW"/>
</dbReference>
<evidence type="ECO:0000256" key="9">
    <source>
        <dbReference type="ARBA" id="ARBA00022932"/>
    </source>
</evidence>
<evidence type="ECO:0000256" key="15">
    <source>
        <dbReference type="ARBA" id="ARBA00069489"/>
    </source>
</evidence>
<keyword evidence="9" id="KW-0239">DNA-directed DNA polymerase</keyword>
<evidence type="ECO:0000256" key="1">
    <source>
        <dbReference type="ARBA" id="ARBA00001946"/>
    </source>
</evidence>
<dbReference type="InterPro" id="IPR041336">
    <property type="entry name" value="DNApol_Exo"/>
</dbReference>
<dbReference type="RefSeq" id="XP_019036031.1">
    <property type="nucleotide sequence ID" value="XM_019186026.1"/>
</dbReference>
<evidence type="ECO:0000259" key="17">
    <source>
        <dbReference type="SMART" id="SM00482"/>
    </source>
</evidence>
<evidence type="ECO:0000256" key="3">
    <source>
        <dbReference type="ARBA" id="ARBA00007705"/>
    </source>
</evidence>
<evidence type="ECO:0000256" key="6">
    <source>
        <dbReference type="ARBA" id="ARBA00022695"/>
    </source>
</evidence>
<feature type="region of interest" description="Disordered" evidence="16">
    <location>
        <begin position="1062"/>
        <end position="1113"/>
    </location>
</feature>
<keyword evidence="8" id="KW-0460">Magnesium</keyword>
<dbReference type="Pfam" id="PF18136">
    <property type="entry name" value="DNApol_Exo"/>
    <property type="match status" value="1"/>
</dbReference>
<keyword evidence="5" id="KW-0808">Transferase</keyword>
<evidence type="ECO:0000256" key="12">
    <source>
        <dbReference type="ARBA" id="ARBA00031966"/>
    </source>
</evidence>
<comment type="catalytic activity">
    <reaction evidence="13">
        <text>DNA(n) + a 2'-deoxyribonucleoside 5'-triphosphate = DNA(n+1) + diphosphate</text>
        <dbReference type="Rhea" id="RHEA:22508"/>
        <dbReference type="Rhea" id="RHEA-COMP:17339"/>
        <dbReference type="Rhea" id="RHEA-COMP:17340"/>
        <dbReference type="ChEBI" id="CHEBI:33019"/>
        <dbReference type="ChEBI" id="CHEBI:61560"/>
        <dbReference type="ChEBI" id="CHEBI:173112"/>
        <dbReference type="EC" id="2.7.7.7"/>
    </reaction>
</comment>
<dbReference type="FunFam" id="1.10.150.20:FF:000035">
    <property type="entry name" value="DNA polymerase gamma, mitochondrial"/>
    <property type="match status" value="1"/>
</dbReference>
<feature type="compositionally biased region" description="Low complexity" evidence="16">
    <location>
        <begin position="1100"/>
        <end position="1113"/>
    </location>
</feature>
<dbReference type="GeneID" id="30203272"/>
<protein>
    <recommendedName>
        <fullName evidence="15">DNA polymerase gamma</fullName>
        <ecNumber evidence="4">2.7.7.7</ecNumber>
    </recommendedName>
    <alternativeName>
        <fullName evidence="12">Mitochondrial DNA polymerase catalytic subunit</fullName>
    </alternativeName>
</protein>
<dbReference type="AlphaFoldDB" id="A0A1E3NUR7"/>
<dbReference type="SUPFAM" id="SSF53098">
    <property type="entry name" value="Ribonuclease H-like"/>
    <property type="match status" value="1"/>
</dbReference>
<evidence type="ECO:0000256" key="5">
    <source>
        <dbReference type="ARBA" id="ARBA00022679"/>
    </source>
</evidence>
<dbReference type="GO" id="GO:0006264">
    <property type="term" value="P:mitochondrial DNA replication"/>
    <property type="evidence" value="ECO:0007669"/>
    <property type="project" value="InterPro"/>
</dbReference>
<dbReference type="PRINTS" id="PR00867">
    <property type="entry name" value="DNAPOLG"/>
</dbReference>
<evidence type="ECO:0000256" key="10">
    <source>
        <dbReference type="ARBA" id="ARBA00023125"/>
    </source>
</evidence>
<dbReference type="Gene3D" id="1.10.150.20">
    <property type="entry name" value="5' to 3' exonuclease, C-terminal subdomain"/>
    <property type="match status" value="1"/>
</dbReference>
<evidence type="ECO:0000256" key="14">
    <source>
        <dbReference type="ARBA" id="ARBA00057053"/>
    </source>
</evidence>
<dbReference type="GO" id="GO:0005760">
    <property type="term" value="C:gamma DNA polymerase complex"/>
    <property type="evidence" value="ECO:0007669"/>
    <property type="project" value="InterPro"/>
</dbReference>
<dbReference type="GO" id="GO:0003677">
    <property type="term" value="F:DNA binding"/>
    <property type="evidence" value="ECO:0007669"/>
    <property type="project" value="UniProtKB-KW"/>
</dbReference>
<dbReference type="EC" id="2.7.7.7" evidence="4"/>
<keyword evidence="19" id="KW-1185">Reference proteome</keyword>
<dbReference type="PANTHER" id="PTHR10267:SF0">
    <property type="entry name" value="DNA POLYMERASE SUBUNIT GAMMA-1"/>
    <property type="match status" value="1"/>
</dbReference>
<evidence type="ECO:0000313" key="19">
    <source>
        <dbReference type="Proteomes" id="UP000094112"/>
    </source>
</evidence>
<dbReference type="SUPFAM" id="SSF56672">
    <property type="entry name" value="DNA/RNA polymerases"/>
    <property type="match status" value="1"/>
</dbReference>
<gene>
    <name evidence="18" type="ORF">WICANDRAFT_86263</name>
</gene>
<dbReference type="InterPro" id="IPR012337">
    <property type="entry name" value="RNaseH-like_sf"/>
</dbReference>
<dbReference type="InterPro" id="IPR047580">
    <property type="entry name" value="POLG_palm_dom"/>
</dbReference>
<keyword evidence="6" id="KW-0548">Nucleotidyltransferase</keyword>
<keyword evidence="11" id="KW-0496">Mitochondrion</keyword>
<reference evidence="18 19" key="1">
    <citation type="journal article" date="2016" name="Proc. Natl. Acad. Sci. U.S.A.">
        <title>Comparative genomics of biotechnologically important yeasts.</title>
        <authorList>
            <person name="Riley R."/>
            <person name="Haridas S."/>
            <person name="Wolfe K.H."/>
            <person name="Lopes M.R."/>
            <person name="Hittinger C.T."/>
            <person name="Goeker M."/>
            <person name="Salamov A.A."/>
            <person name="Wisecaver J.H."/>
            <person name="Long T.M."/>
            <person name="Calvey C.H."/>
            <person name="Aerts A.L."/>
            <person name="Barry K.W."/>
            <person name="Choi C."/>
            <person name="Clum A."/>
            <person name="Coughlan A.Y."/>
            <person name="Deshpande S."/>
            <person name="Douglass A.P."/>
            <person name="Hanson S.J."/>
            <person name="Klenk H.-P."/>
            <person name="LaButti K.M."/>
            <person name="Lapidus A."/>
            <person name="Lindquist E.A."/>
            <person name="Lipzen A.M."/>
            <person name="Meier-Kolthoff J.P."/>
            <person name="Ohm R.A."/>
            <person name="Otillar R.P."/>
            <person name="Pangilinan J.L."/>
            <person name="Peng Y."/>
            <person name="Rokas A."/>
            <person name="Rosa C.A."/>
            <person name="Scheuner C."/>
            <person name="Sibirny A.A."/>
            <person name="Slot J.C."/>
            <person name="Stielow J.B."/>
            <person name="Sun H."/>
            <person name="Kurtzman C.P."/>
            <person name="Blackwell M."/>
            <person name="Grigoriev I.V."/>
            <person name="Jeffries T.W."/>
        </authorList>
    </citation>
    <scope>NUCLEOTIDE SEQUENCE [LARGE SCALE GENOMIC DNA]</scope>
    <source>
        <strain evidence="19">ATCC 58044 / CBS 1984 / NCYC 433 / NRRL Y-366-8</strain>
    </source>
</reference>
<comment type="similarity">
    <text evidence="3">Belongs to the DNA polymerase type-A family.</text>
</comment>
<dbReference type="PANTHER" id="PTHR10267">
    <property type="entry name" value="DNA POLYMERASE SUBUNIT GAMMA-1"/>
    <property type="match status" value="1"/>
</dbReference>